<organism evidence="1 2">
    <name type="scientific">Schizopora paradoxa</name>
    <dbReference type="NCBI Taxonomy" id="27342"/>
    <lineage>
        <taxon>Eukaryota</taxon>
        <taxon>Fungi</taxon>
        <taxon>Dikarya</taxon>
        <taxon>Basidiomycota</taxon>
        <taxon>Agaricomycotina</taxon>
        <taxon>Agaricomycetes</taxon>
        <taxon>Hymenochaetales</taxon>
        <taxon>Schizoporaceae</taxon>
        <taxon>Schizopora</taxon>
    </lineage>
</organism>
<name>A0A0H2S728_9AGAM</name>
<proteinExistence type="predicted"/>
<sequence>MLNVLLDVANGLQAQIMLSQERLVAKLSKGIKLLPGELLSKIFRFAICDEGSKGGRQAIWISQVCRGFRAIALETRDLWTTLHSYDPSSQLETFLSRAGPNEEFHVFLQIEPRSIISSIFQFTNICQPIIPRWRTLTITQEDPGWSHQQLKFAGVARIVADLYDFLRKNALYLPILEALDIRGHYDDDYSHMAYDCPELDSRFEWASQLRTVRCVYFIPPLAPNISSVQTFVCTHKLYRSRSSMLPILRTLYNMTHLSSFEFELYEGHRATIGGDTARSPIELPSIVQFHFRLHRFEILSLRPERSWPATFMRDARMPSLEKLSISFGAKDFYMDENDADSFKWSQTLLDLSRSMLPTNFSDSPRLSSLSFRLWDDNDATNPFTSNSPTRMGTFNIPLDGILHLSAITVSSCIDVLFTQEAYDKELAELCHLRELKFVGCENMTPEGLQRTVDSLEAIGVWNNIECVVLEDCIHLTYDGVVDVVGKERLQCTRWRSDTES</sequence>
<evidence type="ECO:0000313" key="1">
    <source>
        <dbReference type="EMBL" id="KLO19779.1"/>
    </source>
</evidence>
<gene>
    <name evidence="1" type="ORF">SCHPADRAFT_40434</name>
</gene>
<dbReference type="Proteomes" id="UP000053477">
    <property type="component" value="Unassembled WGS sequence"/>
</dbReference>
<accession>A0A0H2S728</accession>
<reference evidence="1 2" key="1">
    <citation type="submission" date="2015-04" db="EMBL/GenBank/DDBJ databases">
        <title>Complete genome sequence of Schizopora paradoxa KUC8140, a cosmopolitan wood degrader in East Asia.</title>
        <authorList>
            <consortium name="DOE Joint Genome Institute"/>
            <person name="Min B."/>
            <person name="Park H."/>
            <person name="Jang Y."/>
            <person name="Kim J.-J."/>
            <person name="Kim K.H."/>
            <person name="Pangilinan J."/>
            <person name="Lipzen A."/>
            <person name="Riley R."/>
            <person name="Grigoriev I.V."/>
            <person name="Spatafora J.W."/>
            <person name="Choi I.-G."/>
        </authorList>
    </citation>
    <scope>NUCLEOTIDE SEQUENCE [LARGE SCALE GENOMIC DNA]</scope>
    <source>
        <strain evidence="1 2">KUC8140</strain>
    </source>
</reference>
<dbReference type="OrthoDB" id="2973282at2759"/>
<dbReference type="InParanoid" id="A0A0H2S728"/>
<evidence type="ECO:0000313" key="2">
    <source>
        <dbReference type="Proteomes" id="UP000053477"/>
    </source>
</evidence>
<dbReference type="AlphaFoldDB" id="A0A0H2S728"/>
<dbReference type="EMBL" id="KQ085884">
    <property type="protein sequence ID" value="KLO19779.1"/>
    <property type="molecule type" value="Genomic_DNA"/>
</dbReference>
<keyword evidence="2" id="KW-1185">Reference proteome</keyword>
<protein>
    <submittedName>
        <fullName evidence="1">Uncharacterized protein</fullName>
    </submittedName>
</protein>